<proteinExistence type="predicted"/>
<dbReference type="Proteomes" id="UP000586254">
    <property type="component" value="Unassembled WGS sequence"/>
</dbReference>
<evidence type="ECO:0000313" key="2">
    <source>
        <dbReference type="EMBL" id="SHK85142.1"/>
    </source>
</evidence>
<reference evidence="2 3" key="1">
    <citation type="submission" date="2016-11" db="EMBL/GenBank/DDBJ databases">
        <authorList>
            <person name="Varghese N."/>
            <person name="Submissions S."/>
        </authorList>
    </citation>
    <scope>NUCLEOTIDE SEQUENCE [LARGE SCALE GENOMIC DNA]</scope>
    <source>
        <strain evidence="2 3">FD</strain>
    </source>
</reference>
<evidence type="ECO:0000313" key="1">
    <source>
        <dbReference type="EMBL" id="NZA37732.1"/>
    </source>
</evidence>
<sequence length="48" mass="5592">MTVKSEYYTDFEETMNKYDIPEEAAPFAAESLQSVEELLFGFMIYLIS</sequence>
<evidence type="ECO:0000313" key="3">
    <source>
        <dbReference type="Proteomes" id="UP000184012"/>
    </source>
</evidence>
<organism evidence="1 4">
    <name type="scientific">Eubacterium callanderi</name>
    <dbReference type="NCBI Taxonomy" id="53442"/>
    <lineage>
        <taxon>Bacteria</taxon>
        <taxon>Bacillati</taxon>
        <taxon>Bacillota</taxon>
        <taxon>Clostridia</taxon>
        <taxon>Eubacteriales</taxon>
        <taxon>Eubacteriaceae</taxon>
        <taxon>Eubacterium</taxon>
    </lineage>
</organism>
<dbReference type="AlphaFoldDB" id="A0A853JMF4"/>
<dbReference type="Proteomes" id="UP000184012">
    <property type="component" value="Unassembled WGS sequence"/>
</dbReference>
<reference evidence="1 4" key="2">
    <citation type="submission" date="2020-07" db="EMBL/GenBank/DDBJ databases">
        <title>Organ Donor 1.</title>
        <authorList>
            <person name="Marsh A.J."/>
            <person name="Azcarate-Peril M.A."/>
        </authorList>
    </citation>
    <scope>NUCLEOTIDE SEQUENCE [LARGE SCALE GENOMIC DNA]</scope>
    <source>
        <strain evidence="1 4">AMC0717</strain>
    </source>
</reference>
<comment type="caution">
    <text evidence="1">The sequence shown here is derived from an EMBL/GenBank/DDBJ whole genome shotgun (WGS) entry which is preliminary data.</text>
</comment>
<gene>
    <name evidence="1" type="ORF">H0N91_06150</name>
    <name evidence="2" type="ORF">SAMN04515649_10134</name>
</gene>
<dbReference type="EMBL" id="FRBP01000001">
    <property type="protein sequence ID" value="SHK85142.1"/>
    <property type="molecule type" value="Genomic_DNA"/>
</dbReference>
<accession>A0A853JMF4</accession>
<dbReference type="EMBL" id="JACCKS010000005">
    <property type="protein sequence ID" value="NZA37732.1"/>
    <property type="molecule type" value="Genomic_DNA"/>
</dbReference>
<dbReference type="RefSeq" id="WP_167495274.1">
    <property type="nucleotide sequence ID" value="NZ_CABJAI010000002.1"/>
</dbReference>
<evidence type="ECO:0000313" key="4">
    <source>
        <dbReference type="Proteomes" id="UP000586254"/>
    </source>
</evidence>
<name>A0A853JMF4_9FIRM</name>
<protein>
    <submittedName>
        <fullName evidence="1">Uncharacterized protein</fullName>
    </submittedName>
</protein>